<proteinExistence type="predicted"/>
<keyword evidence="2" id="KW-1185">Reference proteome</keyword>
<organism evidence="1 2">
    <name type="scientific">Leptospira terpstrae serovar Hualin str. LT 11-33 = ATCC 700639</name>
    <dbReference type="NCBI Taxonomy" id="1257025"/>
    <lineage>
        <taxon>Bacteria</taxon>
        <taxon>Pseudomonadati</taxon>
        <taxon>Spirochaetota</taxon>
        <taxon>Spirochaetia</taxon>
        <taxon>Leptospirales</taxon>
        <taxon>Leptospiraceae</taxon>
        <taxon>Leptospira</taxon>
    </lineage>
</organism>
<sequence length="130" mass="15223">MPPERRVYPKNPVTLPEGMDIHKWMETKKQQFPNRLRSYSPYSNAYKILFYRKVYTPIGSFISCGAYFRQINQNAIEIIEMVSNVNYADYEKSIIPRGGDLGPMNEKEMKEILLPCMEEFLEPAQGKIHL</sequence>
<dbReference type="EMBL" id="AOGW02000002">
    <property type="protein sequence ID" value="EMY63407.1"/>
    <property type="molecule type" value="Genomic_DNA"/>
</dbReference>
<protein>
    <submittedName>
        <fullName evidence="1">Uncharacterized protein</fullName>
    </submittedName>
</protein>
<comment type="caution">
    <text evidence="1">The sequence shown here is derived from an EMBL/GenBank/DDBJ whole genome shotgun (WGS) entry which is preliminary data.</text>
</comment>
<evidence type="ECO:0000313" key="2">
    <source>
        <dbReference type="Proteomes" id="UP000012371"/>
    </source>
</evidence>
<dbReference type="AlphaFoldDB" id="N1W327"/>
<evidence type="ECO:0000313" key="1">
    <source>
        <dbReference type="EMBL" id="EMY63407.1"/>
    </source>
</evidence>
<dbReference type="STRING" id="1257025.LEP1GSC203_2599"/>
<dbReference type="Proteomes" id="UP000012371">
    <property type="component" value="Unassembled WGS sequence"/>
</dbReference>
<reference evidence="1" key="1">
    <citation type="submission" date="2013-03" db="EMBL/GenBank/DDBJ databases">
        <authorList>
            <person name="Harkins D.M."/>
            <person name="Durkin A.S."/>
            <person name="Brinkac L.M."/>
            <person name="Haft D.H."/>
            <person name="Selengut J.D."/>
            <person name="Sanka R."/>
            <person name="DePew J."/>
            <person name="Purushe J."/>
            <person name="Hartskeerl R.A."/>
            <person name="Ahmed A."/>
            <person name="van der Linden H."/>
            <person name="Goris M.G.A."/>
            <person name="Vinetz J.M."/>
            <person name="Sutton G.G."/>
            <person name="Nierman W.C."/>
            <person name="Fouts D.E."/>
        </authorList>
    </citation>
    <scope>NUCLEOTIDE SEQUENCE [LARGE SCALE GENOMIC DNA]</scope>
    <source>
        <strain evidence="1">LT 11-33</strain>
    </source>
</reference>
<gene>
    <name evidence="1" type="ORF">LEP1GSC203_2599</name>
</gene>
<accession>N1W327</accession>
<name>N1W327_9LEPT</name>